<evidence type="ECO:0000256" key="2">
    <source>
        <dbReference type="ARBA" id="ARBA00023319"/>
    </source>
</evidence>
<dbReference type="GO" id="GO:0030424">
    <property type="term" value="C:axon"/>
    <property type="evidence" value="ECO:0007669"/>
    <property type="project" value="TreeGrafter"/>
</dbReference>
<feature type="domain" description="Ig-like" evidence="4">
    <location>
        <begin position="154"/>
        <end position="247"/>
    </location>
</feature>
<keyword evidence="1" id="KW-0677">Repeat</keyword>
<dbReference type="PANTHER" id="PTHR10075:SF100">
    <property type="entry name" value="FASCICLIN-2"/>
    <property type="match status" value="1"/>
</dbReference>
<keyword evidence="2" id="KW-0393">Immunoglobulin domain</keyword>
<keyword evidence="3" id="KW-0732">Signal</keyword>
<evidence type="ECO:0000256" key="3">
    <source>
        <dbReference type="SAM" id="SignalP"/>
    </source>
</evidence>
<dbReference type="GO" id="GO:0070593">
    <property type="term" value="P:dendrite self-avoidance"/>
    <property type="evidence" value="ECO:0007669"/>
    <property type="project" value="TreeGrafter"/>
</dbReference>
<accession>A0A8S1EKI5</accession>
<dbReference type="PROSITE" id="PS50835">
    <property type="entry name" value="IG_LIKE"/>
    <property type="match status" value="2"/>
</dbReference>
<proteinExistence type="predicted"/>
<evidence type="ECO:0000313" key="6">
    <source>
        <dbReference type="Proteomes" id="UP000494206"/>
    </source>
</evidence>
<dbReference type="GO" id="GO:0007411">
    <property type="term" value="P:axon guidance"/>
    <property type="evidence" value="ECO:0007669"/>
    <property type="project" value="TreeGrafter"/>
</dbReference>
<feature type="chain" id="PRO_5035745795" description="Ig-like domain-containing protein" evidence="3">
    <location>
        <begin position="22"/>
        <end position="251"/>
    </location>
</feature>
<gene>
    <name evidence="5" type="ORF">CBOVIS_LOCUS4390</name>
</gene>
<dbReference type="EMBL" id="CADEPM010000003">
    <property type="protein sequence ID" value="CAB3401676.1"/>
    <property type="molecule type" value="Genomic_DNA"/>
</dbReference>
<dbReference type="GO" id="GO:0098632">
    <property type="term" value="F:cell-cell adhesion mediator activity"/>
    <property type="evidence" value="ECO:0007669"/>
    <property type="project" value="TreeGrafter"/>
</dbReference>
<evidence type="ECO:0000256" key="1">
    <source>
        <dbReference type="ARBA" id="ARBA00022737"/>
    </source>
</evidence>
<dbReference type="PANTHER" id="PTHR10075">
    <property type="entry name" value="BASIGIN RELATED"/>
    <property type="match status" value="1"/>
</dbReference>
<keyword evidence="6" id="KW-1185">Reference proteome</keyword>
<dbReference type="GO" id="GO:0005886">
    <property type="term" value="C:plasma membrane"/>
    <property type="evidence" value="ECO:0007669"/>
    <property type="project" value="TreeGrafter"/>
</dbReference>
<sequence>MLQLLLFASSLFGCWVQCATAASAVASPCASLIEPSSLAVEKPLSNVRAARGSPLVLTCAFFGSPQPSIAWYHRGRKIDSHSSSPFSAILANRQLSQTIVESELRIPCLDESTIGEYFCEAVSECSPPVVTHSLVTIAANTDAVECPSPSTPTPPIIAAFTMSRIELPEAVSELVCRARGSPTPRVRWYRIGDDDEMTLTPVEQSDHNLLLPNGDLLVIGDGTTISESYRCVAENPYGTAHKDTAIIYMSP</sequence>
<dbReference type="InterPro" id="IPR003598">
    <property type="entry name" value="Ig_sub2"/>
</dbReference>
<reference evidence="5 6" key="1">
    <citation type="submission" date="2020-04" db="EMBL/GenBank/DDBJ databases">
        <authorList>
            <person name="Laetsch R D."/>
            <person name="Stevens L."/>
            <person name="Kumar S."/>
            <person name="Blaxter L. M."/>
        </authorList>
    </citation>
    <scope>NUCLEOTIDE SEQUENCE [LARGE SCALE GENOMIC DNA]</scope>
</reference>
<dbReference type="GO" id="GO:0007156">
    <property type="term" value="P:homophilic cell adhesion via plasma membrane adhesion molecules"/>
    <property type="evidence" value="ECO:0007669"/>
    <property type="project" value="TreeGrafter"/>
</dbReference>
<dbReference type="CDD" id="cd00096">
    <property type="entry name" value="Ig"/>
    <property type="match status" value="1"/>
</dbReference>
<dbReference type="Gene3D" id="2.60.40.10">
    <property type="entry name" value="Immunoglobulins"/>
    <property type="match status" value="2"/>
</dbReference>
<organism evidence="5 6">
    <name type="scientific">Caenorhabditis bovis</name>
    <dbReference type="NCBI Taxonomy" id="2654633"/>
    <lineage>
        <taxon>Eukaryota</taxon>
        <taxon>Metazoa</taxon>
        <taxon>Ecdysozoa</taxon>
        <taxon>Nematoda</taxon>
        <taxon>Chromadorea</taxon>
        <taxon>Rhabditida</taxon>
        <taxon>Rhabditina</taxon>
        <taxon>Rhabditomorpha</taxon>
        <taxon>Rhabditoidea</taxon>
        <taxon>Rhabditidae</taxon>
        <taxon>Peloderinae</taxon>
        <taxon>Caenorhabditis</taxon>
    </lineage>
</organism>
<name>A0A8S1EKI5_9PELO</name>
<dbReference type="SUPFAM" id="SSF48726">
    <property type="entry name" value="Immunoglobulin"/>
    <property type="match status" value="2"/>
</dbReference>
<protein>
    <recommendedName>
        <fullName evidence="4">Ig-like domain-containing protein</fullName>
    </recommendedName>
</protein>
<dbReference type="SMART" id="SM00408">
    <property type="entry name" value="IGc2"/>
    <property type="match status" value="2"/>
</dbReference>
<feature type="domain" description="Ig-like" evidence="4">
    <location>
        <begin position="35"/>
        <end position="136"/>
    </location>
</feature>
<dbReference type="InterPro" id="IPR013783">
    <property type="entry name" value="Ig-like_fold"/>
</dbReference>
<comment type="caution">
    <text evidence="5">The sequence shown here is derived from an EMBL/GenBank/DDBJ whole genome shotgun (WGS) entry which is preliminary data.</text>
</comment>
<dbReference type="OrthoDB" id="6138780at2759"/>
<evidence type="ECO:0000313" key="5">
    <source>
        <dbReference type="EMBL" id="CAB3401676.1"/>
    </source>
</evidence>
<dbReference type="InterPro" id="IPR036179">
    <property type="entry name" value="Ig-like_dom_sf"/>
</dbReference>
<dbReference type="Proteomes" id="UP000494206">
    <property type="component" value="Unassembled WGS sequence"/>
</dbReference>
<feature type="signal peptide" evidence="3">
    <location>
        <begin position="1"/>
        <end position="21"/>
    </location>
</feature>
<dbReference type="Pfam" id="PF13927">
    <property type="entry name" value="Ig_3"/>
    <property type="match status" value="1"/>
</dbReference>
<dbReference type="InterPro" id="IPR007110">
    <property type="entry name" value="Ig-like_dom"/>
</dbReference>
<dbReference type="AlphaFoldDB" id="A0A8S1EKI5"/>
<evidence type="ECO:0000259" key="4">
    <source>
        <dbReference type="PROSITE" id="PS50835"/>
    </source>
</evidence>